<comment type="cofactor">
    <cofactor evidence="1 8">
        <name>heme</name>
        <dbReference type="ChEBI" id="CHEBI:30413"/>
    </cofactor>
</comment>
<keyword evidence="6 8" id="KW-0408">Iron</keyword>
<keyword evidence="5 9" id="KW-0560">Oxidoreductase</keyword>
<dbReference type="Gene3D" id="1.10.630.10">
    <property type="entry name" value="Cytochrome P450"/>
    <property type="match status" value="1"/>
</dbReference>
<keyword evidence="4 8" id="KW-0479">Metal-binding</keyword>
<dbReference type="GO" id="GO:0006629">
    <property type="term" value="P:lipid metabolic process"/>
    <property type="evidence" value="ECO:0007669"/>
    <property type="project" value="UniProtKB-ARBA"/>
</dbReference>
<feature type="binding site" description="axial binding residue" evidence="8">
    <location>
        <position position="450"/>
    </location>
    <ligand>
        <name>heme</name>
        <dbReference type="ChEBI" id="CHEBI:30413"/>
    </ligand>
    <ligandPart>
        <name>Fe</name>
        <dbReference type="ChEBI" id="CHEBI:18248"/>
    </ligandPart>
</feature>
<keyword evidence="7 9" id="KW-0503">Monooxygenase</keyword>
<sequence>MVSIGVLQTLLLIFGSLILFCFSKKIVIPKKWPLIGMLPIVLLQAYRIYDLCTKVLAREKGTFQFQGPWFSNMNMLITADPANIRYVLNSNVANFPKGEEFKEILEVFGDGIFSADSDSWTSQRKVAQELITDRSFYQYFIKSTQEKIDTGLIPVLDHVANQELVLDLQDVLQRFSFDATCIVVAGYDPKCLSIEFPEVEFSRAVDNALEATLYRHILPKSIWKLQRWLGIGVENKFSKAQETLDRILSDIIAAKDKDMKQGTGLKDGHGIDLLTSYMSTESTSIGTKLDYKFLGDVILNFLMAGRDTIASTMTWFFWLVSENPQVETKIIEELRSILPSKESDKMQLFKIEDLKKLVYLHGSICEALRLYPPVPFNHKSSVREDTLPSGHFVCPKMKVIPCVYAMGRMSSIWGDDCLEFKPERWISQVGEIKHEPSYKFAVFGAGPRICLGKEVALVQMKAIAASVVYNYHVQVVQGHNVVPSLSIILRMKHGLKVRISRRWMA</sequence>
<evidence type="ECO:0000256" key="1">
    <source>
        <dbReference type="ARBA" id="ARBA00001971"/>
    </source>
</evidence>
<evidence type="ECO:0000256" key="9">
    <source>
        <dbReference type="RuleBase" id="RU000461"/>
    </source>
</evidence>
<dbReference type="AlphaFoldDB" id="A0AAV8TRI6"/>
<dbReference type="PROSITE" id="PS00086">
    <property type="entry name" value="CYTOCHROME_P450"/>
    <property type="match status" value="1"/>
</dbReference>
<evidence type="ECO:0000256" key="2">
    <source>
        <dbReference type="ARBA" id="ARBA00010617"/>
    </source>
</evidence>
<dbReference type="InterPro" id="IPR036396">
    <property type="entry name" value="Cyt_P450_sf"/>
</dbReference>
<dbReference type="InterPro" id="IPR017972">
    <property type="entry name" value="Cyt_P450_CS"/>
</dbReference>
<evidence type="ECO:0000313" key="11">
    <source>
        <dbReference type="EMBL" id="KAJ8769517.1"/>
    </source>
</evidence>
<evidence type="ECO:0000256" key="6">
    <source>
        <dbReference type="ARBA" id="ARBA00023004"/>
    </source>
</evidence>
<name>A0AAV8TRI6_9ROSI</name>
<evidence type="ECO:0000256" key="3">
    <source>
        <dbReference type="ARBA" id="ARBA00022617"/>
    </source>
</evidence>
<dbReference type="GO" id="GO:0005506">
    <property type="term" value="F:iron ion binding"/>
    <property type="evidence" value="ECO:0007669"/>
    <property type="project" value="InterPro"/>
</dbReference>
<evidence type="ECO:0000313" key="12">
    <source>
        <dbReference type="Proteomes" id="UP001159364"/>
    </source>
</evidence>
<dbReference type="GO" id="GO:0020037">
    <property type="term" value="F:heme binding"/>
    <property type="evidence" value="ECO:0007669"/>
    <property type="project" value="InterPro"/>
</dbReference>
<comment type="caution">
    <text evidence="11">The sequence shown here is derived from an EMBL/GenBank/DDBJ whole genome shotgun (WGS) entry which is preliminary data.</text>
</comment>
<dbReference type="GO" id="GO:0016705">
    <property type="term" value="F:oxidoreductase activity, acting on paired donors, with incorporation or reduction of molecular oxygen"/>
    <property type="evidence" value="ECO:0007669"/>
    <property type="project" value="InterPro"/>
</dbReference>
<keyword evidence="10" id="KW-1133">Transmembrane helix</keyword>
<dbReference type="PANTHER" id="PTHR24296">
    <property type="entry name" value="CYTOCHROME P450"/>
    <property type="match status" value="1"/>
</dbReference>
<keyword evidence="12" id="KW-1185">Reference proteome</keyword>
<feature type="transmembrane region" description="Helical" evidence="10">
    <location>
        <begin position="32"/>
        <end position="49"/>
    </location>
</feature>
<dbReference type="PRINTS" id="PR00463">
    <property type="entry name" value="EP450I"/>
</dbReference>
<dbReference type="InterPro" id="IPR001128">
    <property type="entry name" value="Cyt_P450"/>
</dbReference>
<dbReference type="CDD" id="cd11064">
    <property type="entry name" value="CYP86A"/>
    <property type="match status" value="1"/>
</dbReference>
<protein>
    <recommendedName>
        <fullName evidence="13">Cytochrome P450</fullName>
    </recommendedName>
</protein>
<keyword evidence="10" id="KW-0812">Transmembrane</keyword>
<evidence type="ECO:0000256" key="8">
    <source>
        <dbReference type="PIRSR" id="PIRSR602401-1"/>
    </source>
</evidence>
<dbReference type="GO" id="GO:0004497">
    <property type="term" value="F:monooxygenase activity"/>
    <property type="evidence" value="ECO:0007669"/>
    <property type="project" value="UniProtKB-KW"/>
</dbReference>
<reference evidence="11 12" key="1">
    <citation type="submission" date="2021-09" db="EMBL/GenBank/DDBJ databases">
        <title>Genomic insights and catalytic innovation underlie evolution of tropane alkaloids biosynthesis.</title>
        <authorList>
            <person name="Wang Y.-J."/>
            <person name="Tian T."/>
            <person name="Huang J.-P."/>
            <person name="Huang S.-X."/>
        </authorList>
    </citation>
    <scope>NUCLEOTIDE SEQUENCE [LARGE SCALE GENOMIC DNA]</scope>
    <source>
        <strain evidence="11">KIB-2018</strain>
        <tissue evidence="11">Leaf</tissue>
    </source>
</reference>
<dbReference type="SUPFAM" id="SSF48264">
    <property type="entry name" value="Cytochrome P450"/>
    <property type="match status" value="1"/>
</dbReference>
<accession>A0AAV8TRI6</accession>
<evidence type="ECO:0000256" key="4">
    <source>
        <dbReference type="ARBA" id="ARBA00022723"/>
    </source>
</evidence>
<dbReference type="Pfam" id="PF00067">
    <property type="entry name" value="p450"/>
    <property type="match status" value="1"/>
</dbReference>
<organism evidence="11 12">
    <name type="scientific">Erythroxylum novogranatense</name>
    <dbReference type="NCBI Taxonomy" id="1862640"/>
    <lineage>
        <taxon>Eukaryota</taxon>
        <taxon>Viridiplantae</taxon>
        <taxon>Streptophyta</taxon>
        <taxon>Embryophyta</taxon>
        <taxon>Tracheophyta</taxon>
        <taxon>Spermatophyta</taxon>
        <taxon>Magnoliopsida</taxon>
        <taxon>eudicotyledons</taxon>
        <taxon>Gunneridae</taxon>
        <taxon>Pentapetalae</taxon>
        <taxon>rosids</taxon>
        <taxon>fabids</taxon>
        <taxon>Malpighiales</taxon>
        <taxon>Erythroxylaceae</taxon>
        <taxon>Erythroxylum</taxon>
    </lineage>
</organism>
<evidence type="ECO:0000256" key="7">
    <source>
        <dbReference type="ARBA" id="ARBA00023033"/>
    </source>
</evidence>
<evidence type="ECO:0008006" key="13">
    <source>
        <dbReference type="Google" id="ProtNLM"/>
    </source>
</evidence>
<proteinExistence type="inferred from homology"/>
<comment type="similarity">
    <text evidence="2 9">Belongs to the cytochrome P450 family.</text>
</comment>
<gene>
    <name evidence="11" type="ORF">K2173_005120</name>
</gene>
<evidence type="ECO:0000256" key="10">
    <source>
        <dbReference type="SAM" id="Phobius"/>
    </source>
</evidence>
<dbReference type="Proteomes" id="UP001159364">
    <property type="component" value="Linkage Group LG03"/>
</dbReference>
<dbReference type="EMBL" id="JAIWQS010000003">
    <property type="protein sequence ID" value="KAJ8769517.1"/>
    <property type="molecule type" value="Genomic_DNA"/>
</dbReference>
<keyword evidence="10" id="KW-0472">Membrane</keyword>
<dbReference type="InterPro" id="IPR002401">
    <property type="entry name" value="Cyt_P450_E_grp-I"/>
</dbReference>
<feature type="transmembrane region" description="Helical" evidence="10">
    <location>
        <begin position="6"/>
        <end position="23"/>
    </location>
</feature>
<evidence type="ECO:0000256" key="5">
    <source>
        <dbReference type="ARBA" id="ARBA00023002"/>
    </source>
</evidence>
<keyword evidence="3 8" id="KW-0349">Heme</keyword>
<dbReference type="PRINTS" id="PR00385">
    <property type="entry name" value="P450"/>
</dbReference>